<reference evidence="19 20" key="1">
    <citation type="journal article" date="2010" name="Science">
        <title>Genomic analysis of organismal complexity in the multicellular green alga Volvox carteri.</title>
        <authorList>
            <person name="Prochnik S.E."/>
            <person name="Umen J."/>
            <person name="Nedelcu A.M."/>
            <person name="Hallmann A."/>
            <person name="Miller S.M."/>
            <person name="Nishii I."/>
            <person name="Ferris P."/>
            <person name="Kuo A."/>
            <person name="Mitros T."/>
            <person name="Fritz-Laylin L.K."/>
            <person name="Hellsten U."/>
            <person name="Chapman J."/>
            <person name="Simakov O."/>
            <person name="Rensing S.A."/>
            <person name="Terry A."/>
            <person name="Pangilinan J."/>
            <person name="Kapitonov V."/>
            <person name="Jurka J."/>
            <person name="Salamov A."/>
            <person name="Shapiro H."/>
            <person name="Schmutz J."/>
            <person name="Grimwood J."/>
            <person name="Lindquist E."/>
            <person name="Lucas S."/>
            <person name="Grigoriev I.V."/>
            <person name="Schmitt R."/>
            <person name="Kirk D."/>
            <person name="Rokhsar D.S."/>
        </authorList>
    </citation>
    <scope>NUCLEOTIDE SEQUENCE [LARGE SCALE GENOMIC DNA]</scope>
    <source>
        <strain evidence="20">f. Nagariensis / Eve</strain>
    </source>
</reference>
<proteinExistence type="inferred from homology"/>
<dbReference type="GO" id="GO:0005769">
    <property type="term" value="C:early endosome"/>
    <property type="evidence" value="ECO:0007669"/>
    <property type="project" value="UniProtKB-SubCell"/>
</dbReference>
<keyword evidence="12" id="KW-0770">Synapse</keyword>
<dbReference type="GO" id="GO:0005776">
    <property type="term" value="C:autophagosome"/>
    <property type="evidence" value="ECO:0007669"/>
    <property type="project" value="UniProtKB-SubCell"/>
</dbReference>
<evidence type="ECO:0000256" key="14">
    <source>
        <dbReference type="ARBA" id="ARBA00023136"/>
    </source>
</evidence>
<evidence type="ECO:0000256" key="10">
    <source>
        <dbReference type="ARBA" id="ARBA00022753"/>
    </source>
</evidence>
<dbReference type="GO" id="GO:0005770">
    <property type="term" value="C:late endosome"/>
    <property type="evidence" value="ECO:0007669"/>
    <property type="project" value="UniProtKB-SubCell"/>
</dbReference>
<dbReference type="OrthoDB" id="5597044at2759"/>
<sequence>MTFVRGLQVALAIGLLCFGTILLSIGLGLYLTGKQQEGGLPLIILGSLAFIPGAYHTRLAWLAWRGRAGYSLDQIPDF</sequence>
<accession>D8U9U4</accession>
<keyword evidence="20" id="KW-1185">Reference proteome</keyword>
<evidence type="ECO:0000313" key="19">
    <source>
        <dbReference type="EMBL" id="EFJ43533.1"/>
    </source>
</evidence>
<dbReference type="Proteomes" id="UP000001058">
    <property type="component" value="Unassembled WGS sequence"/>
</dbReference>
<dbReference type="PANTHER" id="PTHR15664:SF6">
    <property type="entry name" value="TRANSMEMBRANE PROTEIN 230"/>
    <property type="match status" value="1"/>
</dbReference>
<evidence type="ECO:0000256" key="5">
    <source>
        <dbReference type="ARBA" id="ARBA00004419"/>
    </source>
</evidence>
<dbReference type="FunCoup" id="D8U9U4">
    <property type="interactions" value="1064"/>
</dbReference>
<dbReference type="RefSeq" id="XP_002955462.1">
    <property type="nucleotide sequence ID" value="XM_002955416.1"/>
</dbReference>
<dbReference type="GO" id="GO:0005794">
    <property type="term" value="C:Golgi apparatus"/>
    <property type="evidence" value="ECO:0007669"/>
    <property type="project" value="UniProtKB-SubCell"/>
</dbReference>
<evidence type="ECO:0000256" key="8">
    <source>
        <dbReference type="ARBA" id="ARBA00007743"/>
    </source>
</evidence>
<dbReference type="GO" id="GO:0016020">
    <property type="term" value="C:membrane"/>
    <property type="evidence" value="ECO:0007669"/>
    <property type="project" value="UniProtKB-SubCell"/>
</dbReference>
<name>D8U9U4_VOLCA</name>
<evidence type="ECO:0000256" key="7">
    <source>
        <dbReference type="ARBA" id="ARBA00004603"/>
    </source>
</evidence>
<comment type="function">
    <text evidence="16">Involved in trafficking and recycling of synaptic vesicles.</text>
</comment>
<evidence type="ECO:0000313" key="20">
    <source>
        <dbReference type="Proteomes" id="UP000001058"/>
    </source>
</evidence>
<evidence type="ECO:0000256" key="15">
    <source>
        <dbReference type="ARBA" id="ARBA00023329"/>
    </source>
</evidence>
<dbReference type="InterPro" id="IPR008590">
    <property type="entry name" value="TMEM_230/134"/>
</dbReference>
<evidence type="ECO:0000256" key="11">
    <source>
        <dbReference type="ARBA" id="ARBA00022989"/>
    </source>
</evidence>
<evidence type="ECO:0000256" key="6">
    <source>
        <dbReference type="ARBA" id="ARBA00004601"/>
    </source>
</evidence>
<feature type="transmembrane region" description="Helical" evidence="18">
    <location>
        <begin position="6"/>
        <end position="31"/>
    </location>
</feature>
<evidence type="ECO:0000256" key="13">
    <source>
        <dbReference type="ARBA" id="ARBA00023034"/>
    </source>
</evidence>
<keyword evidence="11 18" id="KW-1133">Transmembrane helix</keyword>
<dbReference type="EMBL" id="GL378372">
    <property type="protein sequence ID" value="EFJ43533.1"/>
    <property type="molecule type" value="Genomic_DNA"/>
</dbReference>
<feature type="transmembrane region" description="Helical" evidence="18">
    <location>
        <begin position="38"/>
        <end position="55"/>
    </location>
</feature>
<evidence type="ECO:0000256" key="2">
    <source>
        <dbReference type="ARBA" id="ARBA00004172"/>
    </source>
</evidence>
<keyword evidence="13" id="KW-0333">Golgi apparatus</keyword>
<evidence type="ECO:0000256" key="3">
    <source>
        <dbReference type="ARBA" id="ARBA00004234"/>
    </source>
</evidence>
<dbReference type="AlphaFoldDB" id="D8U9U4"/>
<keyword evidence="10" id="KW-0967">Endosome</keyword>
<dbReference type="KEGG" id="vcn:VOLCADRAFT_119067"/>
<dbReference type="GO" id="GO:0055037">
    <property type="term" value="C:recycling endosome"/>
    <property type="evidence" value="ECO:0007669"/>
    <property type="project" value="UniProtKB-SubCell"/>
</dbReference>
<dbReference type="PANTHER" id="PTHR15664">
    <property type="entry name" value="C20ORF30 PROTEIN"/>
    <property type="match status" value="1"/>
</dbReference>
<evidence type="ECO:0000256" key="18">
    <source>
        <dbReference type="SAM" id="Phobius"/>
    </source>
</evidence>
<evidence type="ECO:0000256" key="1">
    <source>
        <dbReference type="ARBA" id="ARBA00004141"/>
    </source>
</evidence>
<organism evidence="20">
    <name type="scientific">Volvox carteri f. nagariensis</name>
    <dbReference type="NCBI Taxonomy" id="3068"/>
    <lineage>
        <taxon>Eukaryota</taxon>
        <taxon>Viridiplantae</taxon>
        <taxon>Chlorophyta</taxon>
        <taxon>core chlorophytes</taxon>
        <taxon>Chlorophyceae</taxon>
        <taxon>CS clade</taxon>
        <taxon>Chlamydomonadales</taxon>
        <taxon>Volvocaceae</taxon>
        <taxon>Volvox</taxon>
    </lineage>
</organism>
<keyword evidence="9 18" id="KW-0812">Transmembrane</keyword>
<keyword evidence="14 18" id="KW-0472">Membrane</keyword>
<evidence type="ECO:0000256" key="9">
    <source>
        <dbReference type="ARBA" id="ARBA00022692"/>
    </source>
</evidence>
<keyword evidence="15" id="KW-0968">Cytoplasmic vesicle</keyword>
<dbReference type="GeneID" id="9616598"/>
<dbReference type="InterPro" id="IPR044234">
    <property type="entry name" value="TMEM230"/>
</dbReference>
<comment type="subcellular location">
    <subcellularLocation>
        <location evidence="5">Cytoplasmic vesicle</location>
        <location evidence="5">Autophagosome</location>
    </subcellularLocation>
    <subcellularLocation>
        <location evidence="3">Cytoplasmic vesicle</location>
        <location evidence="3">Secretory vesicle</location>
        <location evidence="3">Synaptic vesicle</location>
    </subcellularLocation>
    <subcellularLocation>
        <location evidence="4">Early endosome</location>
    </subcellularLocation>
    <subcellularLocation>
        <location evidence="6">Golgi apparatus</location>
        <location evidence="6">trans-Golgi network</location>
    </subcellularLocation>
    <subcellularLocation>
        <location evidence="7">Late endosome</location>
    </subcellularLocation>
    <subcellularLocation>
        <location evidence="1">Membrane</location>
        <topology evidence="1">Multi-pass membrane protein</topology>
    </subcellularLocation>
    <subcellularLocation>
        <location evidence="2">Recycling endosome</location>
    </subcellularLocation>
</comment>
<evidence type="ECO:0000256" key="16">
    <source>
        <dbReference type="ARBA" id="ARBA00024003"/>
    </source>
</evidence>
<dbReference type="InParanoid" id="D8U9U4"/>
<evidence type="ECO:0000256" key="17">
    <source>
        <dbReference type="ARBA" id="ARBA00024088"/>
    </source>
</evidence>
<gene>
    <name evidence="19" type="ORF">VOLCADRAFT_119067</name>
</gene>
<evidence type="ECO:0000256" key="12">
    <source>
        <dbReference type="ARBA" id="ARBA00023018"/>
    </source>
</evidence>
<evidence type="ECO:0000256" key="4">
    <source>
        <dbReference type="ARBA" id="ARBA00004412"/>
    </source>
</evidence>
<comment type="similarity">
    <text evidence="8">Belongs to the TMEM134/TMEM230 family.</text>
</comment>
<protein>
    <recommendedName>
        <fullName evidence="17">Transmembrane protein 230</fullName>
    </recommendedName>
</protein>
<dbReference type="Pfam" id="PF05915">
    <property type="entry name" value="TMEM_230_134"/>
    <property type="match status" value="1"/>
</dbReference>